<sequence>MSFNEIRQFNRGHGTSLLGVEVYHTTPSSFSAEEQACEDHFVANVQWNTEGRVQVRLPLKEGHPTLGSSFEMASKRFNMLERKLSHNPELKRQYHQFMQEYIDQGHMSRLEDIDWNHQHFFIPHHCVLRPQSNSTKLRVVFDASAKSSNGQSLNDILMTGPTIQQDLVTTILSFRLHKYVLSGDISKMYRQFVVDERDRKYQLILWKGDSEKLHWRISPTHLQVSFRSELAYSNPIYTCTTHSPVPTTLSY</sequence>
<evidence type="ECO:0008006" key="3">
    <source>
        <dbReference type="Google" id="ProtNLM"/>
    </source>
</evidence>
<proteinExistence type="predicted"/>
<dbReference type="Proteomes" id="UP001652680">
    <property type="component" value="Unassembled WGS sequence"/>
</dbReference>
<reference evidence="2" key="1">
    <citation type="journal article" date="2021" name="Elife">
        <title>Highly contiguous assemblies of 101 drosophilid genomes.</title>
        <authorList>
            <person name="Kim B.Y."/>
            <person name="Wang J.R."/>
            <person name="Miller D.E."/>
            <person name="Barmina O."/>
            <person name="Delaney E."/>
            <person name="Thompson A."/>
            <person name="Comeault A.A."/>
            <person name="Peede D."/>
            <person name="D'Agostino E.R."/>
            <person name="Pelaez J."/>
            <person name="Aguilar J.M."/>
            <person name="Haji D."/>
            <person name="Matsunaga T."/>
            <person name="Armstrong E.E."/>
            <person name="Zych M."/>
            <person name="Ogawa Y."/>
            <person name="Stamenkovic-Radak M."/>
            <person name="Jelic M."/>
            <person name="Veselinovic M.S."/>
            <person name="Tanaskovic M."/>
            <person name="Eric P."/>
            <person name="Gao J.J."/>
            <person name="Katoh T.K."/>
            <person name="Toda M.J."/>
            <person name="Watabe H."/>
            <person name="Watada M."/>
            <person name="Davis J.S."/>
            <person name="Moyle L.C."/>
            <person name="Manoli G."/>
            <person name="Bertolini E."/>
            <person name="Kostal V."/>
            <person name="Hawley R.S."/>
            <person name="Takahashi A."/>
            <person name="Jones C.D."/>
            <person name="Price D.K."/>
            <person name="Whiteman N."/>
            <person name="Kopp A."/>
            <person name="Matute D.R."/>
            <person name="Petrov D.A."/>
        </authorList>
    </citation>
    <scope>NUCLEOTIDE SEQUENCE [LARGE SCALE GENOMIC DNA]</scope>
</reference>
<dbReference type="RefSeq" id="XP_044313394.1">
    <property type="nucleotide sequence ID" value="XM_044457459.1"/>
</dbReference>
<dbReference type="InterPro" id="IPR043502">
    <property type="entry name" value="DNA/RNA_pol_sf"/>
</dbReference>
<evidence type="ECO:0000313" key="1">
    <source>
        <dbReference type="EnsemblMetazoa" id="XP_044313394.1"/>
    </source>
</evidence>
<dbReference type="SUPFAM" id="SSF56672">
    <property type="entry name" value="DNA/RNA polymerases"/>
    <property type="match status" value="1"/>
</dbReference>
<protein>
    <recommendedName>
        <fullName evidence="3">Peptidase aspartic putative domain-containing protein</fullName>
    </recommendedName>
</protein>
<keyword evidence="2" id="KW-1185">Reference proteome</keyword>
<dbReference type="GeneID" id="123037340"/>
<name>A0ABM5J3J9_DRORH</name>
<dbReference type="PANTHER" id="PTHR47331:SF5">
    <property type="entry name" value="RIBONUCLEASE H"/>
    <property type="match status" value="1"/>
</dbReference>
<reference evidence="1" key="2">
    <citation type="submission" date="2025-05" db="UniProtKB">
        <authorList>
            <consortium name="EnsemblMetazoa"/>
        </authorList>
    </citation>
    <scope>IDENTIFICATION</scope>
</reference>
<evidence type="ECO:0000313" key="2">
    <source>
        <dbReference type="Proteomes" id="UP001652680"/>
    </source>
</evidence>
<dbReference type="EnsemblMetazoa" id="XM_044457459.1">
    <property type="protein sequence ID" value="XP_044313394.1"/>
    <property type="gene ID" value="LOC123037340"/>
</dbReference>
<dbReference type="PANTHER" id="PTHR47331">
    <property type="entry name" value="PHD-TYPE DOMAIN-CONTAINING PROTEIN"/>
    <property type="match status" value="1"/>
</dbReference>
<organism evidence="1 2">
    <name type="scientific">Drosophila rhopaloa</name>
    <name type="common">Fruit fly</name>
    <dbReference type="NCBI Taxonomy" id="1041015"/>
    <lineage>
        <taxon>Eukaryota</taxon>
        <taxon>Metazoa</taxon>
        <taxon>Ecdysozoa</taxon>
        <taxon>Arthropoda</taxon>
        <taxon>Hexapoda</taxon>
        <taxon>Insecta</taxon>
        <taxon>Pterygota</taxon>
        <taxon>Neoptera</taxon>
        <taxon>Endopterygota</taxon>
        <taxon>Diptera</taxon>
        <taxon>Brachycera</taxon>
        <taxon>Muscomorpha</taxon>
        <taxon>Ephydroidea</taxon>
        <taxon>Drosophilidae</taxon>
        <taxon>Drosophila</taxon>
        <taxon>Sophophora</taxon>
    </lineage>
</organism>
<accession>A0ABM5J3J9</accession>